<evidence type="ECO:0000256" key="10">
    <source>
        <dbReference type="ARBA" id="ARBA00023123"/>
    </source>
</evidence>
<dbReference type="Gene3D" id="1.20.58.530">
    <property type="match status" value="1"/>
</dbReference>
<dbReference type="GO" id="GO:0005524">
    <property type="term" value="F:ATP binding"/>
    <property type="evidence" value="ECO:0007669"/>
    <property type="project" value="UniProtKB-UniRule"/>
</dbReference>
<evidence type="ECO:0000256" key="6">
    <source>
        <dbReference type="ARBA" id="ARBA00022692"/>
    </source>
</evidence>
<dbReference type="SMART" id="SM01117">
    <property type="entry name" value="Cyt-b5"/>
    <property type="match status" value="2"/>
</dbReference>
<dbReference type="PROSITE" id="PS51998">
    <property type="entry name" value="DEK_C"/>
    <property type="match status" value="1"/>
</dbReference>
<dbReference type="InterPro" id="IPR001199">
    <property type="entry name" value="Cyt_B5-like_heme/steroid-bd"/>
</dbReference>
<evidence type="ECO:0000259" key="19">
    <source>
        <dbReference type="PROSITE" id="PS51456"/>
    </source>
</evidence>
<feature type="transmembrane region" description="Helical" evidence="17">
    <location>
        <begin position="1673"/>
        <end position="1691"/>
    </location>
</feature>
<dbReference type="CDD" id="cd04190">
    <property type="entry name" value="Chitin_synth_C"/>
    <property type="match status" value="1"/>
</dbReference>
<keyword evidence="22" id="KW-1185">Reference proteome</keyword>
<protein>
    <recommendedName>
        <fullName evidence="2">chitin synthase</fullName>
        <ecNumber evidence="2">2.4.1.16</ecNumber>
    </recommendedName>
</protein>
<dbReference type="GO" id="GO:0030428">
    <property type="term" value="C:cell septum"/>
    <property type="evidence" value="ECO:0007669"/>
    <property type="project" value="TreeGrafter"/>
</dbReference>
<feature type="transmembrane region" description="Helical" evidence="17">
    <location>
        <begin position="1637"/>
        <end position="1661"/>
    </location>
</feature>
<dbReference type="EC" id="2.4.1.16" evidence="2"/>
<evidence type="ECO:0000256" key="7">
    <source>
        <dbReference type="ARBA" id="ARBA00022741"/>
    </source>
</evidence>
<keyword evidence="12 15" id="KW-0505">Motor protein</keyword>
<feature type="transmembrane region" description="Helical" evidence="17">
    <location>
        <begin position="986"/>
        <end position="1005"/>
    </location>
</feature>
<dbReference type="Gene3D" id="3.40.850.10">
    <property type="entry name" value="Kinesin motor domain"/>
    <property type="match status" value="1"/>
</dbReference>
<dbReference type="Gene3D" id="1.20.120.720">
    <property type="entry name" value="Myosin VI head, motor domain, U50 subdomain"/>
    <property type="match status" value="1"/>
</dbReference>
<dbReference type="InterPro" id="IPR027417">
    <property type="entry name" value="P-loop_NTPase"/>
</dbReference>
<evidence type="ECO:0000256" key="5">
    <source>
        <dbReference type="ARBA" id="ARBA00022679"/>
    </source>
</evidence>
<reference evidence="21 22" key="1">
    <citation type="submission" date="2016-07" db="EMBL/GenBank/DDBJ databases">
        <title>Pervasive Adenine N6-methylation of Active Genes in Fungi.</title>
        <authorList>
            <consortium name="DOE Joint Genome Institute"/>
            <person name="Mondo S.J."/>
            <person name="Dannebaum R.O."/>
            <person name="Kuo R.C."/>
            <person name="Labutti K."/>
            <person name="Haridas S."/>
            <person name="Kuo A."/>
            <person name="Salamov A."/>
            <person name="Ahrendt S.R."/>
            <person name="Lipzen A."/>
            <person name="Sullivan W."/>
            <person name="Andreopoulos W.B."/>
            <person name="Clum A."/>
            <person name="Lindquist E."/>
            <person name="Daum C."/>
            <person name="Ramamoorthy G.K."/>
            <person name="Gryganskyi A."/>
            <person name="Culley D."/>
            <person name="Magnuson J.K."/>
            <person name="James T.Y."/>
            <person name="O'Malley M.A."/>
            <person name="Stajich J.E."/>
            <person name="Spatafora J.W."/>
            <person name="Visel A."/>
            <person name="Grigoriev I.V."/>
        </authorList>
    </citation>
    <scope>NUCLEOTIDE SEQUENCE [LARGE SCALE GENOMIC DNA]</scope>
    <source>
        <strain evidence="21 22">62-1032</strain>
    </source>
</reference>
<dbReference type="SMART" id="SM00242">
    <property type="entry name" value="MYSc"/>
    <property type="match status" value="1"/>
</dbReference>
<dbReference type="Gene3D" id="3.90.550.10">
    <property type="entry name" value="Spore Coat Polysaccharide Biosynthesis Protein SpsA, Chain A"/>
    <property type="match status" value="1"/>
</dbReference>
<dbReference type="Gene3D" id="3.10.120.10">
    <property type="entry name" value="Cytochrome b5-like heme/steroid binding domain"/>
    <property type="match status" value="1"/>
</dbReference>
<keyword evidence="5" id="KW-0808">Transferase</keyword>
<dbReference type="SUPFAM" id="SSF52540">
    <property type="entry name" value="P-loop containing nucleoside triphosphate hydrolases"/>
    <property type="match status" value="1"/>
</dbReference>
<dbReference type="Proteomes" id="UP000193467">
    <property type="component" value="Unassembled WGS sequence"/>
</dbReference>
<evidence type="ECO:0000313" key="21">
    <source>
        <dbReference type="EMBL" id="ORY88806.1"/>
    </source>
</evidence>
<keyword evidence="13" id="KW-0325">Glycoprotein</keyword>
<dbReference type="GO" id="GO:0003779">
    <property type="term" value="F:actin binding"/>
    <property type="evidence" value="ECO:0007669"/>
    <property type="project" value="UniProtKB-KW"/>
</dbReference>
<feature type="transmembrane region" description="Helical" evidence="17">
    <location>
        <begin position="1698"/>
        <end position="1721"/>
    </location>
</feature>
<feature type="domain" description="DEK-C" evidence="20">
    <location>
        <begin position="1885"/>
        <end position="1940"/>
    </location>
</feature>
<dbReference type="PANTHER" id="PTHR22914">
    <property type="entry name" value="CHITIN SYNTHASE"/>
    <property type="match status" value="1"/>
</dbReference>
<dbReference type="CDD" id="cd14879">
    <property type="entry name" value="MYSc_Myo17"/>
    <property type="match status" value="1"/>
</dbReference>
<keyword evidence="8 15" id="KW-0067">ATP-binding</keyword>
<dbReference type="GO" id="GO:0004100">
    <property type="term" value="F:chitin synthase activity"/>
    <property type="evidence" value="ECO:0007669"/>
    <property type="project" value="UniProtKB-EC"/>
</dbReference>
<name>A0A1Y2FXQ7_9BASI</name>
<dbReference type="EMBL" id="MCGR01000008">
    <property type="protein sequence ID" value="ORY88806.1"/>
    <property type="molecule type" value="Genomic_DNA"/>
</dbReference>
<dbReference type="InterPro" id="IPR029044">
    <property type="entry name" value="Nucleotide-diphossugar_trans"/>
</dbReference>
<gene>
    <name evidence="21" type="ORF">BCR35DRAFT_206144</name>
</gene>
<evidence type="ECO:0000256" key="12">
    <source>
        <dbReference type="ARBA" id="ARBA00023175"/>
    </source>
</evidence>
<dbReference type="InterPro" id="IPR036961">
    <property type="entry name" value="Kinesin_motor_dom_sf"/>
</dbReference>
<organism evidence="21 22">
    <name type="scientific">Leucosporidium creatinivorum</name>
    <dbReference type="NCBI Taxonomy" id="106004"/>
    <lineage>
        <taxon>Eukaryota</taxon>
        <taxon>Fungi</taxon>
        <taxon>Dikarya</taxon>
        <taxon>Basidiomycota</taxon>
        <taxon>Pucciniomycotina</taxon>
        <taxon>Microbotryomycetes</taxon>
        <taxon>Leucosporidiales</taxon>
        <taxon>Leucosporidium</taxon>
    </lineage>
</organism>
<dbReference type="PROSITE" id="PS50255">
    <property type="entry name" value="CYTOCHROME_B5_2"/>
    <property type="match status" value="1"/>
</dbReference>
<evidence type="ECO:0000256" key="2">
    <source>
        <dbReference type="ARBA" id="ARBA00012543"/>
    </source>
</evidence>
<dbReference type="Gene3D" id="1.10.10.60">
    <property type="entry name" value="Homeodomain-like"/>
    <property type="match status" value="1"/>
</dbReference>
<accession>A0A1Y2FXQ7</accession>
<dbReference type="PRINTS" id="PR00193">
    <property type="entry name" value="MYOSINHEAVY"/>
</dbReference>
<dbReference type="InterPro" id="IPR004835">
    <property type="entry name" value="Chitin_synth"/>
</dbReference>
<dbReference type="Pfam" id="PF03142">
    <property type="entry name" value="Chitin_synth_2"/>
    <property type="match status" value="1"/>
</dbReference>
<dbReference type="PANTHER" id="PTHR22914:SF45">
    <property type="entry name" value="CHITIN SYNTHASE"/>
    <property type="match status" value="1"/>
</dbReference>
<dbReference type="InterPro" id="IPR036400">
    <property type="entry name" value="Cyt_B5-like_heme/steroid_sf"/>
</dbReference>
<dbReference type="InParanoid" id="A0A1Y2FXQ7"/>
<proteinExistence type="inferred from homology"/>
<keyword evidence="3" id="KW-1003">Cell membrane</keyword>
<feature type="transmembrane region" description="Helical" evidence="17">
    <location>
        <begin position="1249"/>
        <end position="1268"/>
    </location>
</feature>
<comment type="subcellular location">
    <subcellularLocation>
        <location evidence="1">Cell membrane</location>
        <topology evidence="1">Multi-pass membrane protein</topology>
    </subcellularLocation>
</comment>
<evidence type="ECO:0000256" key="8">
    <source>
        <dbReference type="ARBA" id="ARBA00022840"/>
    </source>
</evidence>
<feature type="domain" description="Cytochrome b5 heme-binding" evidence="18">
    <location>
        <begin position="1009"/>
        <end position="1071"/>
    </location>
</feature>
<keyword evidence="4" id="KW-0328">Glycosyltransferase</keyword>
<dbReference type="Pfam" id="PF08766">
    <property type="entry name" value="DEK_C"/>
    <property type="match status" value="1"/>
</dbReference>
<dbReference type="SUPFAM" id="SSF109715">
    <property type="entry name" value="DEK C-terminal domain"/>
    <property type="match status" value="1"/>
</dbReference>
<feature type="region of interest" description="Actin-binding" evidence="15">
    <location>
        <begin position="670"/>
        <end position="692"/>
    </location>
</feature>
<evidence type="ECO:0000256" key="16">
    <source>
        <dbReference type="SAM" id="MobiDB-lite"/>
    </source>
</evidence>
<dbReference type="InterPro" id="IPR014876">
    <property type="entry name" value="DEK_C"/>
</dbReference>
<keyword evidence="10 15" id="KW-0518">Myosin</keyword>
<dbReference type="PROSITE" id="PS51456">
    <property type="entry name" value="MYOSIN_MOTOR"/>
    <property type="match status" value="1"/>
</dbReference>
<dbReference type="SUPFAM" id="SSF53448">
    <property type="entry name" value="Nucleotide-diphospho-sugar transferases"/>
    <property type="match status" value="1"/>
</dbReference>
<dbReference type="GO" id="GO:0016459">
    <property type="term" value="C:myosin complex"/>
    <property type="evidence" value="ECO:0007669"/>
    <property type="project" value="UniProtKB-KW"/>
</dbReference>
<keyword evidence="21" id="KW-0648">Protein biosynthesis</keyword>
<dbReference type="GO" id="GO:0003774">
    <property type="term" value="F:cytoskeletal motor activity"/>
    <property type="evidence" value="ECO:0007669"/>
    <property type="project" value="UniProtKB-UniRule"/>
</dbReference>
<feature type="binding site" evidence="15">
    <location>
        <begin position="125"/>
        <end position="132"/>
    </location>
    <ligand>
        <name>ATP</name>
        <dbReference type="ChEBI" id="CHEBI:30616"/>
    </ligand>
</feature>
<keyword evidence="9 17" id="KW-1133">Transmembrane helix</keyword>
<dbReference type="GO" id="GO:0031505">
    <property type="term" value="P:fungal-type cell wall organization"/>
    <property type="evidence" value="ECO:0007669"/>
    <property type="project" value="TreeGrafter"/>
</dbReference>
<evidence type="ECO:0000256" key="9">
    <source>
        <dbReference type="ARBA" id="ARBA00022989"/>
    </source>
</evidence>
<evidence type="ECO:0000256" key="17">
    <source>
        <dbReference type="SAM" id="Phobius"/>
    </source>
</evidence>
<evidence type="ECO:0000256" key="13">
    <source>
        <dbReference type="ARBA" id="ARBA00023180"/>
    </source>
</evidence>
<evidence type="ECO:0000256" key="1">
    <source>
        <dbReference type="ARBA" id="ARBA00004651"/>
    </source>
</evidence>
<keyword evidence="7 15" id="KW-0547">Nucleotide-binding</keyword>
<dbReference type="InterPro" id="IPR036037">
    <property type="entry name" value="MYSc_Myo17"/>
</dbReference>
<dbReference type="OrthoDB" id="370884at2759"/>
<evidence type="ECO:0000256" key="11">
    <source>
        <dbReference type="ARBA" id="ARBA00023136"/>
    </source>
</evidence>
<dbReference type="InterPro" id="IPR001609">
    <property type="entry name" value="Myosin_head_motor_dom-like"/>
</dbReference>
<keyword evidence="14 15" id="KW-0009">Actin-binding</keyword>
<dbReference type="SUPFAM" id="SSF55856">
    <property type="entry name" value="Cytochrome b5-like heme/steroid binding domain"/>
    <property type="match status" value="1"/>
</dbReference>
<dbReference type="Pfam" id="PF00173">
    <property type="entry name" value="Cyt-b5"/>
    <property type="match status" value="1"/>
</dbReference>
<keyword evidence="6 17" id="KW-0812">Transmembrane</keyword>
<evidence type="ECO:0000256" key="15">
    <source>
        <dbReference type="PROSITE-ProRule" id="PRU00782"/>
    </source>
</evidence>
<dbReference type="Gene3D" id="1.10.10.820">
    <property type="match status" value="1"/>
</dbReference>
<keyword evidence="11 17" id="KW-0472">Membrane</keyword>
<comment type="caution">
    <text evidence="21">The sequence shown here is derived from an EMBL/GenBank/DDBJ whole genome shotgun (WGS) entry which is preliminary data.</text>
</comment>
<sequence length="1941" mass="215049">MSNNPFAGAMAAKEEVIDPLALSDVTDLPDSTVLTPDEFLPILRARFLEGLPYTAVSPRLLVAVNPHQYVVSNSDATLVDWGLEYADCGTEGVRGRLGPHLWAMSGRAYYYMRRTGQDQSIVLSGETGSGKTETSRLLLKSLIDLSSPPPGKRGSKLSTSVPAAFFILDTFGHATTIQNTNASRFGRYTELQFSDKGRLVGVKGLEYYLEKSRVTNTVVGERNFHAFYYLVAGATPDERSHLQLEDANTFRYLSHHRSSASSVSQDALRFTQLKEAFKSVGFPKKAVASICQILSAILHLGNLDFHVDRSRNADSAVVKNLRVLEVVAEFLGVEPADLEFALTNKSTMVSGEVCAVFLDADGSSANRDDLARALYGLLVSWIGEFLNEKLCRDDFSTFISLVDFPGPSQAAGSHRDGSGIDAFCFNLAAERVHACTLEELYEANKAEYAAEGLEKTLPGFDTKYNSNAECVRLLTNKPGGLVHIIDDQSRRRGKTDTSMIKAMTKRWGNHTSFQSRDGDDSLGRPGAFTCSHWDGPVTYSVENFLSDNSAALSPNFVTLLGGTTPKIGVDGRTTPGARDQLSTGGSSLSFVRQLFASGAVETTAHPRSEETIVGASQKVGPRRAPSTRRPRGKTAAANPFSDTVDEDEEEGTKRPPGDGRSIVQEVDDSLSLLLTTLGGTKSWNIFCLRPNDAQLPNQVDAKLLKHQIRALGLAELSQRLRGEWFANLELKEWWERYQGVPILADEGTVLAPLTYRDKAAKVKEILGFSDREMAVGKNKVFLSDGAFRYLEDFLRAEDPEEQQRNLEKTNRDVVAASDPYSPYVLPDTPLQGYSAEFARTSSTAALPLVNKQGGGFNAPNTPGAYDESELDFDRKTFYTDNDDYFAAGGARSTAYDEERSIAPSGYTQSRPMFDARNAEKDSRGVAGPEGVEVVEEVKNSKSRRRWVALTWLATWWIPTFALRYCGGMKRPDVRMAWREKVLINMIIWFLCGCAVFVIAILGNLICPKEYVYSSSELASGSYSNAPDNMLVAIRGEVFDLTSFAPRHQPGTAVIPIRTIQKYGGTDATSIFPVQVSALCNGVDGTVSPWVTLESENVTTSVSKYHDFRASQTDSRADWYTESMIYLRYNFRKGFMGYTPKAVKSLGKSGDNTVIYDGGVYDMSTYITNNGGGIQVPDGAETPTGIDRNFMQSDIVSLFKTNAGDDITTTLNNLNLDAATLARQKVCLRNLFFIGKVDNRQSVQCQFSQWILIALSIFMVAIIGFKFLAALQFGRRRKPEDYDKFVICQVPCYTEGEESLRNCIDSLTKLKYDDKRKLLCIICDGMIVGSGNDRPTPTIVLDILGADPTLDPEPLSFQSIGDGAKQHNMAKIYSGLHEAAGHIVPYIVVVKVGKPTERSRPGNRGKRDSQMLLMRFLNRVHFDSPMAPAELEMYHQIKNVIGVNPSFYEYMLMIDADTVVDPFSLNYLVGSFVQDKKVVGLCGETSLSNAKASWTTMMQVYEYFISHHMAKAFESLFGSVTCLPGCFTMYRIRSLEHKPLIIADAVITEYGENKVETLHVKNLLSLGEDRYLTTLMLKRFPEYKMKFCPDAHAKTIAPDDWKVLMSQRRRWINSTIHNLMELVFIDRLCGFCCFSMRFVVFIDLLSTVISPVTVAYIVYLIYEVAGEHKALPTFALIMLGAIYGCQVVIYILHRRFEHIGWMILYILAIPFFSFVLPIVSFWQMDDFSWGSTREIVGEKGKRLVVHDEGTFDPASIPLKTWQDFENELWEQGSNQSIGEIVAKREEAESQYGYETHVPPYGGSVRAESPRRSLFDQQSQYGGSFNALAQQQHGSHNSLYDAGMGRGSQQYLGGGGSQLGLQEYIRPGSSAYSSSPRALSPTRGGGLPDDAQIVHDVQSILATADLSTLTKKGVRQELEAMYACELGDRKALVNQTISQHLGL</sequence>
<feature type="region of interest" description="Disordered" evidence="16">
    <location>
        <begin position="601"/>
        <end position="662"/>
    </location>
</feature>
<dbReference type="STRING" id="106004.A0A1Y2FXQ7"/>
<evidence type="ECO:0000256" key="14">
    <source>
        <dbReference type="ARBA" id="ARBA00023203"/>
    </source>
</evidence>
<keyword evidence="21" id="KW-0396">Initiation factor</keyword>
<feature type="domain" description="Myosin motor" evidence="19">
    <location>
        <begin position="23"/>
        <end position="795"/>
    </location>
</feature>
<comment type="similarity">
    <text evidence="15">Belongs to the TRAFAC class myosin-kinesin ATPase superfamily. Myosin family.</text>
</comment>
<feature type="transmembrane region" description="Helical" evidence="17">
    <location>
        <begin position="946"/>
        <end position="965"/>
    </location>
</feature>
<evidence type="ECO:0000313" key="22">
    <source>
        <dbReference type="Proteomes" id="UP000193467"/>
    </source>
</evidence>
<evidence type="ECO:0000259" key="18">
    <source>
        <dbReference type="PROSITE" id="PS50255"/>
    </source>
</evidence>
<evidence type="ECO:0000259" key="20">
    <source>
        <dbReference type="PROSITE" id="PS51998"/>
    </source>
</evidence>
<dbReference type="GO" id="GO:0005886">
    <property type="term" value="C:plasma membrane"/>
    <property type="evidence" value="ECO:0007669"/>
    <property type="project" value="UniProtKB-SubCell"/>
</dbReference>
<evidence type="ECO:0000256" key="3">
    <source>
        <dbReference type="ARBA" id="ARBA00022475"/>
    </source>
</evidence>
<dbReference type="GO" id="GO:0006031">
    <property type="term" value="P:chitin biosynthetic process"/>
    <property type="evidence" value="ECO:0007669"/>
    <property type="project" value="TreeGrafter"/>
</dbReference>
<dbReference type="Pfam" id="PF00063">
    <property type="entry name" value="Myosin_head"/>
    <property type="match status" value="1"/>
</dbReference>
<dbReference type="GO" id="GO:0003743">
    <property type="term" value="F:translation initiation factor activity"/>
    <property type="evidence" value="ECO:0007669"/>
    <property type="project" value="UniProtKB-KW"/>
</dbReference>
<evidence type="ECO:0000256" key="4">
    <source>
        <dbReference type="ARBA" id="ARBA00022676"/>
    </source>
</evidence>